<dbReference type="InterPro" id="IPR032451">
    <property type="entry name" value="SMARCC_C"/>
</dbReference>
<dbReference type="Pfam" id="PF04433">
    <property type="entry name" value="SWIRM"/>
    <property type="match status" value="1"/>
</dbReference>
<dbReference type="Proteomes" id="UP001429100">
    <property type="component" value="Unassembled WGS sequence"/>
</dbReference>
<dbReference type="SMART" id="SM00717">
    <property type="entry name" value="SANT"/>
    <property type="match status" value="1"/>
</dbReference>
<dbReference type="InterPro" id="IPR007526">
    <property type="entry name" value="SWIRM"/>
</dbReference>
<evidence type="ECO:0000256" key="4">
    <source>
        <dbReference type="ARBA" id="ARBA00023242"/>
    </source>
</evidence>
<dbReference type="Pfam" id="PF00249">
    <property type="entry name" value="Myb_DNA-binding"/>
    <property type="match status" value="1"/>
</dbReference>
<accession>A0A0S4TBD4</accession>
<organism evidence="9">
    <name type="scientific">Cryptosporidium hominis</name>
    <dbReference type="NCBI Taxonomy" id="237895"/>
    <lineage>
        <taxon>Eukaryota</taxon>
        <taxon>Sar</taxon>
        <taxon>Alveolata</taxon>
        <taxon>Apicomplexa</taxon>
        <taxon>Conoidasida</taxon>
        <taxon>Coccidia</taxon>
        <taxon>Eucoccidiorida</taxon>
        <taxon>Eimeriorina</taxon>
        <taxon>Cryptosporidiidae</taxon>
        <taxon>Cryptosporidium</taxon>
    </lineage>
</organism>
<keyword evidence="2" id="KW-0238">DNA-binding</keyword>
<evidence type="ECO:0000313" key="9">
    <source>
        <dbReference type="EMBL" id="CUV04529.1"/>
    </source>
</evidence>
<dbReference type="PANTHER" id="PTHR12802">
    <property type="entry name" value="SWI/SNF COMPLEX-RELATED"/>
    <property type="match status" value="1"/>
</dbReference>
<dbReference type="PROSITE" id="PS50934">
    <property type="entry name" value="SWIRM"/>
    <property type="match status" value="1"/>
</dbReference>
<gene>
    <name evidence="9" type="ORF">CHUDEA2_1740</name>
    <name evidence="10" type="ORF">GY17_00002125</name>
</gene>
<dbReference type="Gene3D" id="1.10.10.10">
    <property type="entry name" value="Winged helix-like DNA-binding domain superfamily/Winged helix DNA-binding domain"/>
    <property type="match status" value="1"/>
</dbReference>
<dbReference type="AlphaFoldDB" id="A0A0S4TBD4"/>
<reference evidence="10 11" key="1">
    <citation type="submission" date="2014-11" db="EMBL/GenBank/DDBJ databases">
        <title>Comparative genomic analysis of Cryptosporidium hominis reveals occurrence of genetic recombination in virulent subtypes.</title>
        <authorList>
            <person name="Guo Y."/>
            <person name="Tang K."/>
            <person name="Frace M."/>
            <person name="Li N."/>
            <person name="Roellig D.M."/>
            <person name="Sammons S."/>
            <person name="Knipe K."/>
            <person name="Rowe L."/>
            <person name="Feng Y."/>
            <person name="Xiao L."/>
        </authorList>
    </citation>
    <scope>NUCLEOTIDE SEQUENCE [LARGE SCALE GENOMIC DNA]</scope>
    <source>
        <strain evidence="10">30976</strain>
    </source>
</reference>
<dbReference type="PROSITE" id="PS50090">
    <property type="entry name" value="MYB_LIKE"/>
    <property type="match status" value="1"/>
</dbReference>
<sequence>MGGSDFPIGPKLRIRLKAENSETEIGLKHKKRKKYVSFNNGGIEAASEDSKVSLLIECNPPSLRRVEFAEVLNIKLNQNIDNKEDTVDLMSDESVENEDTLDYLDNLEMEAKRIIEKNGLKNKFDAHISKQTVENKDFKNNTLNLSDNDLPNVGNVECDEEIKTSNVIQETRNQITTNNRVSSPIYSNLSQINNQSSLPPQPIQIAPNVVQQPLKTFANSLLLSKEKFSTRSFTPLDPNLNSRLLLKVQLPESINQLYSLEGITHEDIKQNPKTDESDETNETDKKIPIVIPTCSEWFDMDSVHPIELEMLSPIFNNEIIDLRIDEKQDYRAEMSGNGNSNFLEERVFSLNDEKINEYKLIRNKIIEIYRETPRQYLTVTECRRRIIYTGDVSFLLKLHAYLEFWGLINFQADIKTLPPKLRKLRDYRLNDIDVNHSNNKSTLNISRINDEAINNPFINSMLVNCVSCGKPCIYSYYILRAGVVCGVSVAVLDRCVWCIRCYSEGRYPPILNSGHFIKVDAPVVSSVTNPEEISRMGALGIASWTKEEVQKLIEGIEYYGDDWDAISYHLGNVKTPQECVAYFIQLPIEEPFMRNINPSKNTKPSFPFMDVSNPLMTQIALIASTINPVVAASAAKSALDRILEIEGYKEISKDASLMPDKDAHLRNEAAGSRNANANFNSKDSQYLPQYIPKVSSAKWPSSALLGEEGIQQVCSKALENAALRAKELAEWERNEVKNIMPYLIDNTINRLELKLRQFRHLQSMIDEERNLLEVRLEKIKKEDNEIKSKLSSAKGQVMSKQTLRL</sequence>
<evidence type="ECO:0000256" key="3">
    <source>
        <dbReference type="ARBA" id="ARBA00023163"/>
    </source>
</evidence>
<reference evidence="9" key="2">
    <citation type="submission" date="2015-08" db="EMBL/GenBank/DDBJ databases">
        <authorList>
            <person name="Babu N.S."/>
            <person name="Beckwith C.J."/>
            <person name="Beseler K.G."/>
            <person name="Brison A."/>
            <person name="Carone J.V."/>
            <person name="Caskin T.P."/>
            <person name="Diamond M."/>
            <person name="Durham M.E."/>
            <person name="Foxe J.M."/>
            <person name="Go M."/>
            <person name="Henderson B.A."/>
            <person name="Jones I.B."/>
            <person name="McGettigan J.A."/>
            <person name="Micheletti S.J."/>
            <person name="Nasrallah M.E."/>
            <person name="Ortiz D."/>
            <person name="Piller C.R."/>
            <person name="Privatt S.R."/>
            <person name="Schneider S.L."/>
            <person name="Sharp S."/>
            <person name="Smith T.C."/>
            <person name="Stanton J.D."/>
            <person name="Ullery H.E."/>
            <person name="Wilson R.J."/>
            <person name="Serrano M.G."/>
            <person name="Buck G."/>
            <person name="Lee V."/>
            <person name="Wang Y."/>
            <person name="Carvalho R."/>
            <person name="Voegtly L."/>
            <person name="Shi R."/>
            <person name="Duckworth R."/>
            <person name="Johnson A."/>
            <person name="Loviza R."/>
            <person name="Walstead R."/>
            <person name="Shah Z."/>
            <person name="Kiflezghi M."/>
            <person name="Wade K."/>
            <person name="Ball S.L."/>
            <person name="Bradley K.W."/>
            <person name="Asai D.J."/>
            <person name="Bowman C.A."/>
            <person name="Russell D.A."/>
            <person name="Pope W.H."/>
            <person name="Jacobs-Sera D."/>
            <person name="Hendrix R.W."/>
            <person name="Hatfull G.F."/>
        </authorList>
    </citation>
    <scope>NUCLEOTIDE SEQUENCE [LARGE SCALE GENOMIC DNA]</scope>
</reference>
<evidence type="ECO:0000313" key="10">
    <source>
        <dbReference type="EMBL" id="PPS95171.1"/>
    </source>
</evidence>
<feature type="coiled-coil region" evidence="5">
    <location>
        <begin position="66"/>
        <end position="93"/>
    </location>
</feature>
<dbReference type="InterPro" id="IPR001005">
    <property type="entry name" value="SANT/Myb"/>
</dbReference>
<dbReference type="CDD" id="cd00167">
    <property type="entry name" value="SANT"/>
    <property type="match status" value="1"/>
</dbReference>
<keyword evidence="3" id="KW-0804">Transcription</keyword>
<evidence type="ECO:0000259" key="7">
    <source>
        <dbReference type="PROSITE" id="PS50934"/>
    </source>
</evidence>
<keyword evidence="5" id="KW-0175">Coiled coil</keyword>
<dbReference type="Gene3D" id="1.10.10.60">
    <property type="entry name" value="Homeodomain-like"/>
    <property type="match status" value="1"/>
</dbReference>
<proteinExistence type="predicted"/>
<dbReference type="EMBL" id="LN877948">
    <property type="protein sequence ID" value="CUV04529.1"/>
    <property type="molecule type" value="Genomic_DNA"/>
</dbReference>
<dbReference type="PROSITE" id="PS51293">
    <property type="entry name" value="SANT"/>
    <property type="match status" value="1"/>
</dbReference>
<keyword evidence="11" id="KW-1185">Reference proteome</keyword>
<dbReference type="GO" id="GO:0003677">
    <property type="term" value="F:DNA binding"/>
    <property type="evidence" value="ECO:0007669"/>
    <property type="project" value="UniProtKB-KW"/>
</dbReference>
<dbReference type="VEuPathDB" id="CryptoDB:Chro.20189"/>
<dbReference type="PANTHER" id="PTHR12802:SF41">
    <property type="entry name" value="BRAHMA ASSOCIATED PROTEIN 155 KDA"/>
    <property type="match status" value="1"/>
</dbReference>
<protein>
    <submittedName>
        <fullName evidence="10">SWIRM/SANT domain containing protein</fullName>
    </submittedName>
</protein>
<keyword evidence="1" id="KW-0805">Transcription regulation</keyword>
<dbReference type="InterPro" id="IPR036388">
    <property type="entry name" value="WH-like_DNA-bd_sf"/>
</dbReference>
<reference evidence="10 11" key="3">
    <citation type="submission" date="2017-10" db="EMBL/GenBank/DDBJ databases">
        <title>Consistent, comparative and evidence-based genome annotation and re-annotation for the closely-related species, Cryptosporidium parvum, C. hominis and C. tyzzeri.</title>
        <authorList>
            <person name="Baptista R.P."/>
            <person name="Li Y."/>
            <person name="Sateriale A."/>
            <person name="Striepen B."/>
            <person name="Kissinger J.C."/>
        </authorList>
    </citation>
    <scope>NUCLEOTIDE SEQUENCE [LARGE SCALE GENOMIC DNA]</scope>
    <source>
        <strain evidence="10">30976</strain>
    </source>
</reference>
<evidence type="ECO:0000259" key="8">
    <source>
        <dbReference type="PROSITE" id="PS51293"/>
    </source>
</evidence>
<dbReference type="VEuPathDB" id="CryptoDB:CHUDEA2_1740"/>
<dbReference type="SUPFAM" id="SSF46689">
    <property type="entry name" value="Homeodomain-like"/>
    <property type="match status" value="2"/>
</dbReference>
<dbReference type="EMBL" id="JTAI01000039">
    <property type="protein sequence ID" value="PPS95171.1"/>
    <property type="molecule type" value="Genomic_DNA"/>
</dbReference>
<dbReference type="InterPro" id="IPR009057">
    <property type="entry name" value="Homeodomain-like_sf"/>
</dbReference>
<dbReference type="InterPro" id="IPR017884">
    <property type="entry name" value="SANT_dom"/>
</dbReference>
<dbReference type="GO" id="GO:0005634">
    <property type="term" value="C:nucleus"/>
    <property type="evidence" value="ECO:0007669"/>
    <property type="project" value="UniProtKB-ARBA"/>
</dbReference>
<keyword evidence="4" id="KW-0539">Nucleus</keyword>
<name>A0A0S4TBD4_CRYHO</name>
<dbReference type="VEuPathDB" id="CryptoDB:GY17_00002125"/>
<dbReference type="Proteomes" id="UP000199752">
    <property type="component" value="Chromosome 2"/>
</dbReference>
<evidence type="ECO:0000259" key="6">
    <source>
        <dbReference type="PROSITE" id="PS50090"/>
    </source>
</evidence>
<feature type="domain" description="SWIRM" evidence="7">
    <location>
        <begin position="289"/>
        <end position="419"/>
    </location>
</feature>
<evidence type="ECO:0000256" key="1">
    <source>
        <dbReference type="ARBA" id="ARBA00023015"/>
    </source>
</evidence>
<feature type="domain" description="Myb-like" evidence="6">
    <location>
        <begin position="543"/>
        <end position="587"/>
    </location>
</feature>
<evidence type="ECO:0000256" key="2">
    <source>
        <dbReference type="ARBA" id="ARBA00023125"/>
    </source>
</evidence>
<evidence type="ECO:0000313" key="11">
    <source>
        <dbReference type="Proteomes" id="UP001429100"/>
    </source>
</evidence>
<feature type="domain" description="SANT" evidence="8">
    <location>
        <begin position="539"/>
        <end position="591"/>
    </location>
</feature>
<dbReference type="Pfam" id="PF16495">
    <property type="entry name" value="SWIRM-assoc_1"/>
    <property type="match status" value="1"/>
</dbReference>
<evidence type="ECO:0000256" key="5">
    <source>
        <dbReference type="SAM" id="Coils"/>
    </source>
</evidence>
<dbReference type="VEuPathDB" id="CryptoDB:ChTU502y2012_418g0210"/>